<feature type="transmembrane region" description="Helical" evidence="1">
    <location>
        <begin position="45"/>
        <end position="68"/>
    </location>
</feature>
<dbReference type="Proteomes" id="UP000198809">
    <property type="component" value="Unassembled WGS sequence"/>
</dbReference>
<reference evidence="2 3" key="1">
    <citation type="submission" date="2016-10" db="EMBL/GenBank/DDBJ databases">
        <authorList>
            <person name="de Groot N.N."/>
        </authorList>
    </citation>
    <scope>NUCLEOTIDE SEQUENCE [LARGE SCALE GENOMIC DNA]</scope>
    <source>
        <strain evidence="2 3">CGMCC 1.10238</strain>
    </source>
</reference>
<accession>A0A1H8FEH2</accession>
<keyword evidence="1" id="KW-0472">Membrane</keyword>
<gene>
    <name evidence="2" type="ORF">SAMN04487895_10197</name>
</gene>
<dbReference type="EMBL" id="FODH01000001">
    <property type="protein sequence ID" value="SEN30281.1"/>
    <property type="molecule type" value="Genomic_DNA"/>
</dbReference>
<evidence type="ECO:0000256" key="1">
    <source>
        <dbReference type="SAM" id="Phobius"/>
    </source>
</evidence>
<evidence type="ECO:0000313" key="3">
    <source>
        <dbReference type="Proteomes" id="UP000198809"/>
    </source>
</evidence>
<protein>
    <submittedName>
        <fullName evidence="2">Uncharacterized protein</fullName>
    </submittedName>
</protein>
<dbReference type="Pfam" id="PF26310">
    <property type="entry name" value="YczF"/>
    <property type="match status" value="1"/>
</dbReference>
<organism evidence="2 3">
    <name type="scientific">Paenibacillus sophorae</name>
    <dbReference type="NCBI Taxonomy" id="1333845"/>
    <lineage>
        <taxon>Bacteria</taxon>
        <taxon>Bacillati</taxon>
        <taxon>Bacillota</taxon>
        <taxon>Bacilli</taxon>
        <taxon>Bacillales</taxon>
        <taxon>Paenibacillaceae</taxon>
        <taxon>Paenibacillus</taxon>
    </lineage>
</organism>
<proteinExistence type="predicted"/>
<keyword evidence="1" id="KW-1133">Transmembrane helix</keyword>
<name>A0A1H8FEH2_9BACL</name>
<dbReference type="AlphaFoldDB" id="A0A1H8FEH2"/>
<sequence>MRKYSVFAVLALSLFTFNVWMDVWMGETIKTSLQNMLGIFKAMSLIEYFILMVILVPYFTSPFVSKLIKFLMNRNRS</sequence>
<dbReference type="STRING" id="1333845.SAMN04487895_10197"/>
<dbReference type="InterPro" id="IPR058725">
    <property type="entry name" value="YczF"/>
</dbReference>
<keyword evidence="1" id="KW-0812">Transmembrane</keyword>
<evidence type="ECO:0000313" key="2">
    <source>
        <dbReference type="EMBL" id="SEN30281.1"/>
    </source>
</evidence>